<dbReference type="Pfam" id="PF00391">
    <property type="entry name" value="PEP-utilizers"/>
    <property type="match status" value="1"/>
</dbReference>
<evidence type="ECO:0000256" key="6">
    <source>
        <dbReference type="ARBA" id="ARBA00021623"/>
    </source>
</evidence>
<comment type="function">
    <text evidence="2">Catalyzes the phosphorylation of pyruvate to phosphoenolpyruvate.</text>
</comment>
<dbReference type="OrthoDB" id="9760711at2"/>
<sequence length="883" mass="96009">MVSLRNRISQWLGLASPEQDPTALAALESLRKEFQGRCLHFKRLLQANSKSLHAMAFLEESREGKRSFTIQTLRSTCVDISTNVFTMIRSLDGMAPGKYDALQTSFKRIQASMEDSLRTHAAAASGPYIIALQQAGMQQALEIGGKLATLAQAARAVHAEIPRGFVITAAAFHRFLTFQGLQEELNRRIQIADASSLPDLIALSSTVQHGIIEADLPEDVTQAILDAYAELERQCGRPVKVAVRSSALGEDAHGASFAGQYRTELNVDRASLLEQYKEVAASKYGVTAMAYRQAKGLLDEEVAMCVGCLEMVDAVTSGVAYSANPMAPQDGTVQIHSVFGLPKAVVDGQTPADRFILARTDGQVLESHIAVKTSRIILHPVEGVMLDEMPPALQEQPSLNSAQALRVAWLALDLERYFGTPQDVEWAFDANDRLVLLQCRPLAVQDACADTTADAAQDELATLQQEALAHGGQTASPGVAAGPVFVVRQGAHLLQFPAGAVLVVQQALPRWAPLLQRAAAVVSASGSTAGHLANVAREFGVPAIFGIEDAVERLENAGEITVDADRRLVLPGRREDVLQAAPCPRKNTLLGSPAHRMLEQVASLIVPLTFLDPAAATFHPDYCATLHDITRFCHEKAVAEMFRSGEEHGSRAQAFPIGISKQLLLDGRPMQYWVVDLDDGFNKPVDGPTVTLDDIASTPMLAYWQGLTAIPWQGPPALDTRGFMSVMLEATANPNLEPGMASAFSQQTYFLISRYFMSLQSRTGFHFCTVEAMAGPQVDENTLFFNYNGGAASIDRRESRAQLIADLLAEHDFDVEVRMDTLTARLEGYDQPRMETALRLVGHLVQHTRQLDMIMGDAARAAATRESLRRDLLHVAAMESGEA</sequence>
<comment type="similarity">
    <text evidence="4">Belongs to the PEP-utilizing enzyme family.</text>
</comment>
<dbReference type="Proteomes" id="UP000016587">
    <property type="component" value="Chromosome"/>
</dbReference>
<dbReference type="GO" id="GO:0005524">
    <property type="term" value="F:ATP binding"/>
    <property type="evidence" value="ECO:0007669"/>
    <property type="project" value="UniProtKB-KW"/>
</dbReference>
<feature type="domain" description="Pyruvate phosphate dikinase AMP/ATP-binding" evidence="16">
    <location>
        <begin position="142"/>
        <end position="454"/>
    </location>
</feature>
<proteinExistence type="inferred from homology"/>
<dbReference type="InterPro" id="IPR036637">
    <property type="entry name" value="Phosphohistidine_dom_sf"/>
</dbReference>
<keyword evidence="8" id="KW-0479">Metal-binding</keyword>
<evidence type="ECO:0000313" key="18">
    <source>
        <dbReference type="Proteomes" id="UP000016587"/>
    </source>
</evidence>
<dbReference type="PATRIC" id="fig|1121448.10.peg.3001"/>
<comment type="cofactor">
    <cofactor evidence="1">
        <name>Mg(2+)</name>
        <dbReference type="ChEBI" id="CHEBI:18420"/>
    </cofactor>
</comment>
<keyword evidence="17" id="KW-0670">Pyruvate</keyword>
<dbReference type="HOGENOM" id="CLU_011040_0_0_7"/>
<reference evidence="17 18" key="1">
    <citation type="journal article" date="2013" name="J. Bacteriol.">
        <title>Roles of HynAB and Ech, the only two hydrogenases found in the model sulfate reducer Desulfovibrio gigas.</title>
        <authorList>
            <person name="Morais-Silva F.O."/>
            <person name="Santos C.I."/>
            <person name="Rodrigues R."/>
            <person name="Pereira I.A."/>
            <person name="Rodrigues-Pousada C."/>
        </authorList>
    </citation>
    <scope>NUCLEOTIDE SEQUENCE [LARGE SCALE GENOMIC DNA]</scope>
    <source>
        <strain evidence="18">ATCC 19364 / DSM 1382 / NCIMB 9332 / VKM B-1759</strain>
    </source>
</reference>
<evidence type="ECO:0000256" key="8">
    <source>
        <dbReference type="ARBA" id="ARBA00022723"/>
    </source>
</evidence>
<evidence type="ECO:0000256" key="14">
    <source>
        <dbReference type="ARBA" id="ARBA00047700"/>
    </source>
</evidence>
<name>T2GDU5_MEGG1</name>
<dbReference type="UniPathway" id="UPA00138"/>
<evidence type="ECO:0000256" key="2">
    <source>
        <dbReference type="ARBA" id="ARBA00002988"/>
    </source>
</evidence>
<evidence type="ECO:0000256" key="13">
    <source>
        <dbReference type="ARBA" id="ARBA00033470"/>
    </source>
</evidence>
<dbReference type="InterPro" id="IPR002192">
    <property type="entry name" value="PPDK_AMP/ATP-bd"/>
</dbReference>
<keyword evidence="11" id="KW-0067">ATP-binding</keyword>
<evidence type="ECO:0000259" key="15">
    <source>
        <dbReference type="Pfam" id="PF00391"/>
    </source>
</evidence>
<gene>
    <name evidence="17" type="ORF">DGI_3042</name>
</gene>
<feature type="domain" description="PEP-utilising enzyme mobile" evidence="15">
    <location>
        <begin position="496"/>
        <end position="566"/>
    </location>
</feature>
<evidence type="ECO:0000256" key="11">
    <source>
        <dbReference type="ARBA" id="ARBA00022840"/>
    </source>
</evidence>
<evidence type="ECO:0000256" key="9">
    <source>
        <dbReference type="ARBA" id="ARBA00022741"/>
    </source>
</evidence>
<dbReference type="Pfam" id="PF01326">
    <property type="entry name" value="PPDK_N"/>
    <property type="match status" value="1"/>
</dbReference>
<evidence type="ECO:0000313" key="17">
    <source>
        <dbReference type="EMBL" id="AGW14760.1"/>
    </source>
</evidence>
<dbReference type="eggNOG" id="COG3848">
    <property type="taxonomic scope" value="Bacteria"/>
</dbReference>
<dbReference type="RefSeq" id="WP_021761835.1">
    <property type="nucleotide sequence ID" value="NC_022444.1"/>
</dbReference>
<dbReference type="EMBL" id="CP006585">
    <property type="protein sequence ID" value="AGW14760.1"/>
    <property type="molecule type" value="Genomic_DNA"/>
</dbReference>
<evidence type="ECO:0000256" key="12">
    <source>
        <dbReference type="ARBA" id="ARBA00022842"/>
    </source>
</evidence>
<dbReference type="Gene3D" id="3.30.1490.20">
    <property type="entry name" value="ATP-grasp fold, A domain"/>
    <property type="match status" value="1"/>
</dbReference>
<evidence type="ECO:0000256" key="10">
    <source>
        <dbReference type="ARBA" id="ARBA00022777"/>
    </source>
</evidence>
<dbReference type="SUPFAM" id="SSF52009">
    <property type="entry name" value="Phosphohistidine domain"/>
    <property type="match status" value="1"/>
</dbReference>
<protein>
    <recommendedName>
        <fullName evidence="6">Phosphoenolpyruvate synthase</fullName>
        <ecNumber evidence="5">2.7.9.2</ecNumber>
    </recommendedName>
    <alternativeName>
        <fullName evidence="13">Pyruvate, water dikinase</fullName>
    </alternativeName>
</protein>
<evidence type="ECO:0000256" key="3">
    <source>
        <dbReference type="ARBA" id="ARBA00004742"/>
    </source>
</evidence>
<dbReference type="GO" id="GO:0046872">
    <property type="term" value="F:metal ion binding"/>
    <property type="evidence" value="ECO:0007669"/>
    <property type="project" value="UniProtKB-KW"/>
</dbReference>
<dbReference type="InterPro" id="IPR008279">
    <property type="entry name" value="PEP-util_enz_mobile_dom"/>
</dbReference>
<dbReference type="PANTHER" id="PTHR43030:SF1">
    <property type="entry name" value="PHOSPHOENOLPYRUVATE SYNTHASE"/>
    <property type="match status" value="1"/>
</dbReference>
<dbReference type="PANTHER" id="PTHR43030">
    <property type="entry name" value="PHOSPHOENOLPYRUVATE SYNTHASE"/>
    <property type="match status" value="1"/>
</dbReference>
<keyword evidence="18" id="KW-1185">Reference proteome</keyword>
<keyword evidence="9" id="KW-0547">Nucleotide-binding</keyword>
<dbReference type="Gene3D" id="3.30.470.20">
    <property type="entry name" value="ATP-grasp fold, B domain"/>
    <property type="match status" value="1"/>
</dbReference>
<evidence type="ECO:0000256" key="5">
    <source>
        <dbReference type="ARBA" id="ARBA00011996"/>
    </source>
</evidence>
<dbReference type="InterPro" id="IPR006319">
    <property type="entry name" value="PEP_synth"/>
</dbReference>
<accession>T2GDU5</accession>
<dbReference type="KEGG" id="dgg:DGI_3042"/>
<keyword evidence="7" id="KW-0808">Transferase</keyword>
<evidence type="ECO:0000256" key="7">
    <source>
        <dbReference type="ARBA" id="ARBA00022679"/>
    </source>
</evidence>
<evidence type="ECO:0000256" key="1">
    <source>
        <dbReference type="ARBA" id="ARBA00001946"/>
    </source>
</evidence>
<organism evidence="17 18">
    <name type="scientific">Megalodesulfovibrio gigas (strain ATCC 19364 / DSM 1382 / NCIMB 9332 / VKM B-1759)</name>
    <name type="common">Desulfovibrio gigas</name>
    <dbReference type="NCBI Taxonomy" id="1121448"/>
    <lineage>
        <taxon>Bacteria</taxon>
        <taxon>Pseudomonadati</taxon>
        <taxon>Thermodesulfobacteriota</taxon>
        <taxon>Desulfovibrionia</taxon>
        <taxon>Desulfovibrionales</taxon>
        <taxon>Desulfovibrionaceae</taxon>
        <taxon>Megalodesulfovibrio</taxon>
    </lineage>
</organism>
<evidence type="ECO:0000259" key="16">
    <source>
        <dbReference type="Pfam" id="PF01326"/>
    </source>
</evidence>
<dbReference type="Gene3D" id="3.50.30.10">
    <property type="entry name" value="Phosphohistidine domain"/>
    <property type="match status" value="1"/>
</dbReference>
<reference evidence="18" key="2">
    <citation type="submission" date="2013-07" db="EMBL/GenBank/DDBJ databases">
        <authorList>
            <person name="Morais-Silva F.O."/>
            <person name="Rezende A.M."/>
            <person name="Pimentel C."/>
            <person name="Resende D.M."/>
            <person name="Santos C.I."/>
            <person name="Clemente C."/>
            <person name="de Oliveira L.M."/>
            <person name="da Silva S.M."/>
            <person name="Costa D.A."/>
            <person name="Varela-Raposo A."/>
            <person name="Horacio E.C.A."/>
            <person name="Matos M."/>
            <person name="Flores O."/>
            <person name="Ruiz J.C."/>
            <person name="Rodrigues-Pousada C."/>
        </authorList>
    </citation>
    <scope>NUCLEOTIDE SEQUENCE [LARGE SCALE GENOMIC DNA]</scope>
    <source>
        <strain evidence="18">ATCC 19364 / DSM 1382 / NCIMB 9332 / VKM B-1759</strain>
    </source>
</reference>
<dbReference type="AlphaFoldDB" id="T2GDU5"/>
<dbReference type="STRING" id="1121448.DGI_3042"/>
<dbReference type="InterPro" id="IPR013815">
    <property type="entry name" value="ATP_grasp_subdomain_1"/>
</dbReference>
<comment type="pathway">
    <text evidence="3">Carbohydrate biosynthesis; gluconeogenesis.</text>
</comment>
<dbReference type="GO" id="GO:0006094">
    <property type="term" value="P:gluconeogenesis"/>
    <property type="evidence" value="ECO:0007669"/>
    <property type="project" value="UniProtKB-UniPathway"/>
</dbReference>
<dbReference type="GO" id="GO:0008986">
    <property type="term" value="F:pyruvate, water dikinase activity"/>
    <property type="evidence" value="ECO:0007669"/>
    <property type="project" value="UniProtKB-EC"/>
</dbReference>
<keyword evidence="10 17" id="KW-0418">Kinase</keyword>
<comment type="catalytic activity">
    <reaction evidence="14">
        <text>pyruvate + ATP + H2O = phosphoenolpyruvate + AMP + phosphate + 2 H(+)</text>
        <dbReference type="Rhea" id="RHEA:11364"/>
        <dbReference type="ChEBI" id="CHEBI:15361"/>
        <dbReference type="ChEBI" id="CHEBI:15377"/>
        <dbReference type="ChEBI" id="CHEBI:15378"/>
        <dbReference type="ChEBI" id="CHEBI:30616"/>
        <dbReference type="ChEBI" id="CHEBI:43474"/>
        <dbReference type="ChEBI" id="CHEBI:58702"/>
        <dbReference type="ChEBI" id="CHEBI:456215"/>
        <dbReference type="EC" id="2.7.9.2"/>
    </reaction>
</comment>
<dbReference type="eggNOG" id="COG0574">
    <property type="taxonomic scope" value="Bacteria"/>
</dbReference>
<dbReference type="EC" id="2.7.9.2" evidence="5"/>
<dbReference type="SUPFAM" id="SSF56059">
    <property type="entry name" value="Glutathione synthetase ATP-binding domain-like"/>
    <property type="match status" value="1"/>
</dbReference>
<evidence type="ECO:0000256" key="4">
    <source>
        <dbReference type="ARBA" id="ARBA00007837"/>
    </source>
</evidence>
<keyword evidence="12" id="KW-0460">Magnesium</keyword>